<dbReference type="SUPFAM" id="SSF55315">
    <property type="entry name" value="L30e-like"/>
    <property type="match status" value="1"/>
</dbReference>
<evidence type="ECO:0000259" key="3">
    <source>
        <dbReference type="Pfam" id="PF00588"/>
    </source>
</evidence>
<feature type="domain" description="SpoU L30e-like N-terminal" evidence="4">
    <location>
        <begin position="11"/>
        <end position="100"/>
    </location>
</feature>
<dbReference type="RefSeq" id="WP_380620340.1">
    <property type="nucleotide sequence ID" value="NZ_JBHSDK010000013.1"/>
</dbReference>
<dbReference type="InterPro" id="IPR054578">
    <property type="entry name" value="SpoU_sub_bind-like_N"/>
</dbReference>
<dbReference type="GO" id="GO:0032259">
    <property type="term" value="P:methylation"/>
    <property type="evidence" value="ECO:0007669"/>
    <property type="project" value="UniProtKB-KW"/>
</dbReference>
<name>A0ABV8TXH4_9ACTN</name>
<evidence type="ECO:0000313" key="5">
    <source>
        <dbReference type="EMBL" id="MFC4335469.1"/>
    </source>
</evidence>
<dbReference type="InterPro" id="IPR051259">
    <property type="entry name" value="rRNA_Methyltransferase"/>
</dbReference>
<dbReference type="GO" id="GO:0008168">
    <property type="term" value="F:methyltransferase activity"/>
    <property type="evidence" value="ECO:0007669"/>
    <property type="project" value="UniProtKB-KW"/>
</dbReference>
<dbReference type="InterPro" id="IPR029026">
    <property type="entry name" value="tRNA_m1G_MTases_N"/>
</dbReference>
<protein>
    <submittedName>
        <fullName evidence="5">TrmH family RNA methyltransferase</fullName>
    </submittedName>
</protein>
<feature type="domain" description="tRNA/rRNA methyltransferase SpoU type" evidence="3">
    <location>
        <begin position="121"/>
        <end position="261"/>
    </location>
</feature>
<dbReference type="InterPro" id="IPR029028">
    <property type="entry name" value="Alpha/beta_knot_MTases"/>
</dbReference>
<evidence type="ECO:0000259" key="4">
    <source>
        <dbReference type="Pfam" id="PF22655"/>
    </source>
</evidence>
<dbReference type="PANTHER" id="PTHR43191:SF2">
    <property type="entry name" value="RRNA METHYLTRANSFERASE 3, MITOCHONDRIAL"/>
    <property type="match status" value="1"/>
</dbReference>
<proteinExistence type="predicted"/>
<dbReference type="Pfam" id="PF22655">
    <property type="entry name" value="SpoU_sub_bind_like"/>
    <property type="match status" value="1"/>
</dbReference>
<evidence type="ECO:0000256" key="1">
    <source>
        <dbReference type="ARBA" id="ARBA00022603"/>
    </source>
</evidence>
<sequence>MGHSQRISVRNAAWQQWETLLRNRRKRTRAGLFLVQGVRPINLALEHGWAFDAILVDIDRDLSSWARDTIDAAGCDTYLLTPDLMADLGEKDDGPPELIAVVSQRRPGLDSLSTHEDFLGVVFDRPSSPGNLGSVVRSADAFGADAVMVTGHAADPYDPQAVRASTGSLFSLPVLADLSTAEILAWAADSPVRPTVIGTDEHGEVELSHQDLTGPVLLVVGNEAAGMSQAWREGADRLASIPIGGSASSLNAASAASVCLYEAVRQRRL</sequence>
<dbReference type="EMBL" id="JBHSDK010000013">
    <property type="protein sequence ID" value="MFC4335469.1"/>
    <property type="molecule type" value="Genomic_DNA"/>
</dbReference>
<comment type="caution">
    <text evidence="5">The sequence shown here is derived from an EMBL/GenBank/DDBJ whole genome shotgun (WGS) entry which is preliminary data.</text>
</comment>
<dbReference type="Gene3D" id="3.40.1280.10">
    <property type="match status" value="1"/>
</dbReference>
<gene>
    <name evidence="5" type="ORF">ACFPET_09690</name>
</gene>
<dbReference type="InterPro" id="IPR001537">
    <property type="entry name" value="SpoU_MeTrfase"/>
</dbReference>
<dbReference type="Gene3D" id="3.30.1330.30">
    <property type="match status" value="1"/>
</dbReference>
<dbReference type="InterPro" id="IPR029064">
    <property type="entry name" value="Ribosomal_eL30-like_sf"/>
</dbReference>
<dbReference type="Proteomes" id="UP001595823">
    <property type="component" value="Unassembled WGS sequence"/>
</dbReference>
<organism evidence="5 6">
    <name type="scientific">Salininema proteolyticum</name>
    <dbReference type="NCBI Taxonomy" id="1607685"/>
    <lineage>
        <taxon>Bacteria</taxon>
        <taxon>Bacillati</taxon>
        <taxon>Actinomycetota</taxon>
        <taxon>Actinomycetes</taxon>
        <taxon>Glycomycetales</taxon>
        <taxon>Glycomycetaceae</taxon>
        <taxon>Salininema</taxon>
    </lineage>
</organism>
<dbReference type="SUPFAM" id="SSF75217">
    <property type="entry name" value="alpha/beta knot"/>
    <property type="match status" value="1"/>
</dbReference>
<dbReference type="Pfam" id="PF00588">
    <property type="entry name" value="SpoU_methylase"/>
    <property type="match status" value="1"/>
</dbReference>
<evidence type="ECO:0000256" key="2">
    <source>
        <dbReference type="ARBA" id="ARBA00022679"/>
    </source>
</evidence>
<keyword evidence="2" id="KW-0808">Transferase</keyword>
<dbReference type="PANTHER" id="PTHR43191">
    <property type="entry name" value="RRNA METHYLTRANSFERASE 3"/>
    <property type="match status" value="1"/>
</dbReference>
<reference evidence="6" key="1">
    <citation type="journal article" date="2019" name="Int. J. Syst. Evol. Microbiol.">
        <title>The Global Catalogue of Microorganisms (GCM) 10K type strain sequencing project: providing services to taxonomists for standard genome sequencing and annotation.</title>
        <authorList>
            <consortium name="The Broad Institute Genomics Platform"/>
            <consortium name="The Broad Institute Genome Sequencing Center for Infectious Disease"/>
            <person name="Wu L."/>
            <person name="Ma J."/>
        </authorList>
    </citation>
    <scope>NUCLEOTIDE SEQUENCE [LARGE SCALE GENOMIC DNA]</scope>
    <source>
        <strain evidence="6">IBRC-M 10908</strain>
    </source>
</reference>
<keyword evidence="1 5" id="KW-0489">Methyltransferase</keyword>
<keyword evidence="6" id="KW-1185">Reference proteome</keyword>
<evidence type="ECO:0000313" key="6">
    <source>
        <dbReference type="Proteomes" id="UP001595823"/>
    </source>
</evidence>
<accession>A0ABV8TXH4</accession>